<evidence type="ECO:0000256" key="1">
    <source>
        <dbReference type="SAM" id="SignalP"/>
    </source>
</evidence>
<dbReference type="OrthoDB" id="4301700at2"/>
<dbReference type="EMBL" id="CP021121">
    <property type="protein sequence ID" value="ARQ71589.1"/>
    <property type="molecule type" value="Genomic_DNA"/>
</dbReference>
<accession>A0A1W7D3T9</accession>
<gene>
    <name evidence="2" type="ORF">CAG99_24630</name>
</gene>
<feature type="signal peptide" evidence="1">
    <location>
        <begin position="1"/>
        <end position="27"/>
    </location>
</feature>
<dbReference type="AlphaFoldDB" id="A0A1W7D3T9"/>
<dbReference type="RefSeq" id="WP_086161430.1">
    <property type="nucleotide sequence ID" value="NZ_CP021121.1"/>
</dbReference>
<keyword evidence="1" id="KW-0732">Signal</keyword>
<dbReference type="Proteomes" id="UP000194218">
    <property type="component" value="Chromosome"/>
</dbReference>
<sequence>MRIRHVAGALAAAALIAVTGPGGTAQAQTGELRFHTVGGNQGTVDLPEPYLCYPLGDPEEPAIGGFNATVFTARLYGDGSCTYALPRDIQSGKGFETQGAGSVKFFPARAA</sequence>
<reference evidence="2 3" key="1">
    <citation type="submission" date="2017-05" db="EMBL/GenBank/DDBJ databases">
        <title>Complete genome sequence of Streptomyces sp. SCSIO 03032 revealed the diverse biosynthetic pathways for its bioactive secondary metabolites.</title>
        <authorList>
            <person name="Ma L."/>
            <person name="Zhu Y."/>
            <person name="Zhang W."/>
            <person name="Zhang G."/>
            <person name="Tian X."/>
            <person name="Zhang S."/>
            <person name="Zhang C."/>
        </authorList>
    </citation>
    <scope>NUCLEOTIDE SEQUENCE [LARGE SCALE GENOMIC DNA]</scope>
    <source>
        <strain evidence="2 3">SCSIO 03032</strain>
    </source>
</reference>
<evidence type="ECO:0000313" key="2">
    <source>
        <dbReference type="EMBL" id="ARQ71589.1"/>
    </source>
</evidence>
<name>A0A1W7D3T9_9ACTN</name>
<keyword evidence="3" id="KW-1185">Reference proteome</keyword>
<feature type="chain" id="PRO_5012484436" description="Secreted protein" evidence="1">
    <location>
        <begin position="28"/>
        <end position="111"/>
    </location>
</feature>
<organism evidence="2 3">
    <name type="scientific">Streptomyces marincola</name>
    <dbReference type="NCBI Taxonomy" id="2878388"/>
    <lineage>
        <taxon>Bacteria</taxon>
        <taxon>Bacillati</taxon>
        <taxon>Actinomycetota</taxon>
        <taxon>Actinomycetes</taxon>
        <taxon>Kitasatosporales</taxon>
        <taxon>Streptomycetaceae</taxon>
        <taxon>Streptomyces</taxon>
    </lineage>
</organism>
<evidence type="ECO:0008006" key="4">
    <source>
        <dbReference type="Google" id="ProtNLM"/>
    </source>
</evidence>
<protein>
    <recommendedName>
        <fullName evidence="4">Secreted protein</fullName>
    </recommendedName>
</protein>
<evidence type="ECO:0000313" key="3">
    <source>
        <dbReference type="Proteomes" id="UP000194218"/>
    </source>
</evidence>
<proteinExistence type="predicted"/>
<dbReference type="KEGG" id="smao:CAG99_24630"/>